<reference evidence="1 2" key="1">
    <citation type="submission" date="2019-03" db="EMBL/GenBank/DDBJ databases">
        <title>New insights into Acidothiobacillus thiooxidans sulfur metabolism through coupled gene expression, solution geochemistry, microscopy and spectroscopy analyses.</title>
        <authorList>
            <person name="Camacho D."/>
            <person name="Frazao R."/>
            <person name="Fouillen A."/>
            <person name="Nanci A."/>
            <person name="Lang B.F."/>
            <person name="Apte S.C."/>
            <person name="Baron C."/>
            <person name="Warren L.A."/>
        </authorList>
    </citation>
    <scope>NUCLEOTIDE SEQUENCE [LARGE SCALE GENOMIC DNA]</scope>
    <source>
        <strain evidence="1 2">ATCC 19377</strain>
    </source>
</reference>
<evidence type="ECO:0000313" key="1">
    <source>
        <dbReference type="EMBL" id="TQN51455.1"/>
    </source>
</evidence>
<dbReference type="Gene3D" id="1.20.1220.20">
    <property type="entry name" value="Uncharcterised protein PF01724"/>
    <property type="match status" value="1"/>
</dbReference>
<dbReference type="Proteomes" id="UP000315403">
    <property type="component" value="Unassembled WGS sequence"/>
</dbReference>
<dbReference type="PANTHER" id="PTHR34235">
    <property type="entry name" value="SLR1203 PROTEIN-RELATED"/>
    <property type="match status" value="1"/>
</dbReference>
<dbReference type="AlphaFoldDB" id="A0A543Q550"/>
<dbReference type="InterPro" id="IPR002636">
    <property type="entry name" value="DUF29"/>
</dbReference>
<sequence>MATARQLDQSTTSLYEQDFFAWTKNQAEALRTRQVSGVDWVNLLEEVESMGASQRRELESRLTILFMHLMKWAWQPEKRITSWKLTIQGQRRELARLIKQSPSLKAFIPEVLNELWQDAREDAEIETGMPIQTFPESCSWDTDEQILNKTWWPE</sequence>
<protein>
    <recommendedName>
        <fullName evidence="3">DUF29 domain-containing protein</fullName>
    </recommendedName>
</protein>
<evidence type="ECO:0008006" key="3">
    <source>
        <dbReference type="Google" id="ProtNLM"/>
    </source>
</evidence>
<proteinExistence type="predicted"/>
<name>A0A543Q550_ACITH</name>
<dbReference type="EMBL" id="SZUV01000001">
    <property type="protein sequence ID" value="TQN51455.1"/>
    <property type="molecule type" value="Genomic_DNA"/>
</dbReference>
<comment type="caution">
    <text evidence="1">The sequence shown here is derived from an EMBL/GenBank/DDBJ whole genome shotgun (WGS) entry which is preliminary data.</text>
</comment>
<accession>A0A543Q550</accession>
<dbReference type="Pfam" id="PF01724">
    <property type="entry name" value="DUF29"/>
    <property type="match status" value="1"/>
</dbReference>
<gene>
    <name evidence="1" type="ORF">DLNHIDIE_01328</name>
</gene>
<evidence type="ECO:0000313" key="2">
    <source>
        <dbReference type="Proteomes" id="UP000315403"/>
    </source>
</evidence>
<organism evidence="1 2">
    <name type="scientific">Acidithiobacillus thiooxidans ATCC 19377</name>
    <dbReference type="NCBI Taxonomy" id="637390"/>
    <lineage>
        <taxon>Bacteria</taxon>
        <taxon>Pseudomonadati</taxon>
        <taxon>Pseudomonadota</taxon>
        <taxon>Acidithiobacillia</taxon>
        <taxon>Acidithiobacillales</taxon>
        <taxon>Acidithiobacillaceae</taxon>
        <taxon>Acidithiobacillus</taxon>
    </lineage>
</organism>